<sequence length="220" mass="24250">MQSACMESLRELQSASPDKQKLGGLKTPLGSRRTASHLSDPPPPPLPRARENRDGHARGRPPAPRSSFARQPGLSVVRRLAFVSIVLSGEAAGGGTLRRYQLQAALHNEPARCPSICHCFDTRVSHSGSQVPFDTDGIENDSRPSKRRDAQIRASADTMKDVCSTQSFQPSPPNLRFDFRMSAKHRAIKDATCLSRKRNGFPERSRSRRPLSGRWQGEGT</sequence>
<feature type="compositionally biased region" description="Basic and acidic residues" evidence="1">
    <location>
        <begin position="48"/>
        <end position="57"/>
    </location>
</feature>
<dbReference type="Proteomes" id="UP001152622">
    <property type="component" value="Chromosome 21"/>
</dbReference>
<evidence type="ECO:0000313" key="2">
    <source>
        <dbReference type="EMBL" id="KAJ8334672.1"/>
    </source>
</evidence>
<protein>
    <submittedName>
        <fullName evidence="2">Uncharacterized protein</fullName>
    </submittedName>
</protein>
<dbReference type="AlphaFoldDB" id="A0A9Q1E9I5"/>
<evidence type="ECO:0000313" key="3">
    <source>
        <dbReference type="Proteomes" id="UP001152622"/>
    </source>
</evidence>
<feature type="region of interest" description="Disordered" evidence="1">
    <location>
        <begin position="193"/>
        <end position="220"/>
    </location>
</feature>
<dbReference type="EMBL" id="JAINUF010000021">
    <property type="protein sequence ID" value="KAJ8334672.1"/>
    <property type="molecule type" value="Genomic_DNA"/>
</dbReference>
<gene>
    <name evidence="2" type="ORF">SKAU_G00403110</name>
</gene>
<proteinExistence type="predicted"/>
<organism evidence="2 3">
    <name type="scientific">Synaphobranchus kaupii</name>
    <name type="common">Kaup's arrowtooth eel</name>
    <dbReference type="NCBI Taxonomy" id="118154"/>
    <lineage>
        <taxon>Eukaryota</taxon>
        <taxon>Metazoa</taxon>
        <taxon>Chordata</taxon>
        <taxon>Craniata</taxon>
        <taxon>Vertebrata</taxon>
        <taxon>Euteleostomi</taxon>
        <taxon>Actinopterygii</taxon>
        <taxon>Neopterygii</taxon>
        <taxon>Teleostei</taxon>
        <taxon>Anguilliformes</taxon>
        <taxon>Synaphobranchidae</taxon>
        <taxon>Synaphobranchus</taxon>
    </lineage>
</organism>
<feature type="compositionally biased region" description="Polar residues" evidence="1">
    <location>
        <begin position="1"/>
        <end position="17"/>
    </location>
</feature>
<name>A0A9Q1E9I5_SYNKA</name>
<feature type="compositionally biased region" description="Basic and acidic residues" evidence="1">
    <location>
        <begin position="140"/>
        <end position="151"/>
    </location>
</feature>
<feature type="region of interest" description="Disordered" evidence="1">
    <location>
        <begin position="1"/>
        <end position="70"/>
    </location>
</feature>
<feature type="region of interest" description="Disordered" evidence="1">
    <location>
        <begin position="130"/>
        <end position="168"/>
    </location>
</feature>
<accession>A0A9Q1E9I5</accession>
<comment type="caution">
    <text evidence="2">The sequence shown here is derived from an EMBL/GenBank/DDBJ whole genome shotgun (WGS) entry which is preliminary data.</text>
</comment>
<keyword evidence="3" id="KW-1185">Reference proteome</keyword>
<reference evidence="2" key="1">
    <citation type="journal article" date="2023" name="Science">
        <title>Genome structures resolve the early diversification of teleost fishes.</title>
        <authorList>
            <person name="Parey E."/>
            <person name="Louis A."/>
            <person name="Montfort J."/>
            <person name="Bouchez O."/>
            <person name="Roques C."/>
            <person name="Iampietro C."/>
            <person name="Lluch J."/>
            <person name="Castinel A."/>
            <person name="Donnadieu C."/>
            <person name="Desvignes T."/>
            <person name="Floi Bucao C."/>
            <person name="Jouanno E."/>
            <person name="Wen M."/>
            <person name="Mejri S."/>
            <person name="Dirks R."/>
            <person name="Jansen H."/>
            <person name="Henkel C."/>
            <person name="Chen W.J."/>
            <person name="Zahm M."/>
            <person name="Cabau C."/>
            <person name="Klopp C."/>
            <person name="Thompson A.W."/>
            <person name="Robinson-Rechavi M."/>
            <person name="Braasch I."/>
            <person name="Lecointre G."/>
            <person name="Bobe J."/>
            <person name="Postlethwait J.H."/>
            <person name="Berthelot C."/>
            <person name="Roest Crollius H."/>
            <person name="Guiguen Y."/>
        </authorList>
    </citation>
    <scope>NUCLEOTIDE SEQUENCE</scope>
    <source>
        <strain evidence="2">WJC10195</strain>
    </source>
</reference>
<evidence type="ECO:0000256" key="1">
    <source>
        <dbReference type="SAM" id="MobiDB-lite"/>
    </source>
</evidence>